<dbReference type="EMBL" id="QXGC01010358">
    <property type="protein sequence ID" value="KAE9156793.1"/>
    <property type="molecule type" value="Genomic_DNA"/>
</dbReference>
<sequence>MSEVALLNKLLKKCKSPASMSRHASSPGAVSPFQTSNLQDAPPSAETGPHPDVANSAVTKDLLPQKQTIGDAFAVSSDWTTPPAAEEPAQPSSWTTAGTEQEEQVQFVEKSPVVVEEVAAPCGSGGGRAGGAATTRRQFRTAASSATPTSKEDAHQAPSRS</sequence>
<protein>
    <submittedName>
        <fullName evidence="2">Uncharacterized protein</fullName>
    </submittedName>
</protein>
<name>A0A6G0M657_9STRA</name>
<feature type="non-terminal residue" evidence="2">
    <location>
        <position position="161"/>
    </location>
</feature>
<reference evidence="2 3" key="1">
    <citation type="submission" date="2018-09" db="EMBL/GenBank/DDBJ databases">
        <title>Genomic investigation of the strawberry pathogen Phytophthora fragariae indicates pathogenicity is determined by transcriptional variation in three key races.</title>
        <authorList>
            <person name="Adams T.M."/>
            <person name="Armitage A.D."/>
            <person name="Sobczyk M.K."/>
            <person name="Bates H.J."/>
            <person name="Dunwell J.M."/>
            <person name="Nellist C.F."/>
            <person name="Harrison R.J."/>
        </authorList>
    </citation>
    <scope>NUCLEOTIDE SEQUENCE [LARGE SCALE GENOMIC DNA]</scope>
    <source>
        <strain evidence="2 3">BC-23</strain>
    </source>
</reference>
<feature type="region of interest" description="Disordered" evidence="1">
    <location>
        <begin position="120"/>
        <end position="161"/>
    </location>
</feature>
<comment type="caution">
    <text evidence="2">The sequence shown here is derived from an EMBL/GenBank/DDBJ whole genome shotgun (WGS) entry which is preliminary data.</text>
</comment>
<gene>
    <name evidence="2" type="ORF">PF004_g32463</name>
</gene>
<feature type="compositionally biased region" description="Low complexity" evidence="1">
    <location>
        <begin position="80"/>
        <end position="89"/>
    </location>
</feature>
<feature type="compositionally biased region" description="Low complexity" evidence="1">
    <location>
        <begin position="131"/>
        <end position="147"/>
    </location>
</feature>
<proteinExistence type="predicted"/>
<organism evidence="2 3">
    <name type="scientific">Phytophthora fragariae</name>
    <dbReference type="NCBI Taxonomy" id="53985"/>
    <lineage>
        <taxon>Eukaryota</taxon>
        <taxon>Sar</taxon>
        <taxon>Stramenopiles</taxon>
        <taxon>Oomycota</taxon>
        <taxon>Peronosporomycetes</taxon>
        <taxon>Peronosporales</taxon>
        <taxon>Peronosporaceae</taxon>
        <taxon>Phytophthora</taxon>
    </lineage>
</organism>
<evidence type="ECO:0000313" key="2">
    <source>
        <dbReference type="EMBL" id="KAE9156793.1"/>
    </source>
</evidence>
<feature type="region of interest" description="Disordered" evidence="1">
    <location>
        <begin position="14"/>
        <end position="105"/>
    </location>
</feature>
<dbReference type="AlphaFoldDB" id="A0A6G0M657"/>
<accession>A0A6G0M657</accession>
<dbReference type="Proteomes" id="UP000476176">
    <property type="component" value="Unassembled WGS sequence"/>
</dbReference>
<evidence type="ECO:0000313" key="3">
    <source>
        <dbReference type="Proteomes" id="UP000476176"/>
    </source>
</evidence>
<feature type="compositionally biased region" description="Polar residues" evidence="1">
    <location>
        <begin position="90"/>
        <end position="99"/>
    </location>
</feature>
<evidence type="ECO:0000256" key="1">
    <source>
        <dbReference type="SAM" id="MobiDB-lite"/>
    </source>
</evidence>